<reference evidence="2 3" key="1">
    <citation type="journal article" date="2018" name="Evol. Lett.">
        <title>Horizontal gene cluster transfer increased hallucinogenic mushroom diversity.</title>
        <authorList>
            <person name="Reynolds H.T."/>
            <person name="Vijayakumar V."/>
            <person name="Gluck-Thaler E."/>
            <person name="Korotkin H.B."/>
            <person name="Matheny P.B."/>
            <person name="Slot J.C."/>
        </authorList>
    </citation>
    <scope>NUCLEOTIDE SEQUENCE [LARGE SCALE GENOMIC DNA]</scope>
    <source>
        <strain evidence="2 3">2631</strain>
    </source>
</reference>
<organism evidence="2 3">
    <name type="scientific">Psilocybe cyanescens</name>
    <dbReference type="NCBI Taxonomy" id="93625"/>
    <lineage>
        <taxon>Eukaryota</taxon>
        <taxon>Fungi</taxon>
        <taxon>Dikarya</taxon>
        <taxon>Basidiomycota</taxon>
        <taxon>Agaricomycotina</taxon>
        <taxon>Agaricomycetes</taxon>
        <taxon>Agaricomycetidae</taxon>
        <taxon>Agaricales</taxon>
        <taxon>Agaricineae</taxon>
        <taxon>Strophariaceae</taxon>
        <taxon>Psilocybe</taxon>
    </lineage>
</organism>
<proteinExistence type="predicted"/>
<feature type="region of interest" description="Disordered" evidence="1">
    <location>
        <begin position="141"/>
        <end position="195"/>
    </location>
</feature>
<dbReference type="EMBL" id="NHYD01000632">
    <property type="protein sequence ID" value="PPQ93703.1"/>
    <property type="molecule type" value="Genomic_DNA"/>
</dbReference>
<dbReference type="InParanoid" id="A0A409XSA9"/>
<evidence type="ECO:0000313" key="3">
    <source>
        <dbReference type="Proteomes" id="UP000283269"/>
    </source>
</evidence>
<dbReference type="Proteomes" id="UP000283269">
    <property type="component" value="Unassembled WGS sequence"/>
</dbReference>
<name>A0A409XSA9_PSICY</name>
<sequence length="195" mass="20386">MERGAQGVRARLDMAWEEWEARARLVEFGLERMRATEAAAAGVGVGGEGEEGSKRHARGGLVILPSPHLQSLGSDSGRYKRRKKRAAVAAAVATGSGGGSVSEREDVGGEEAPAPEKAVVGTGKVLDPERSLAIPELSVVSKLSESITSSLDDGESAKGRHYHSLSVDSCGLDVDGDSVSGHHADKDNDDEQGEE</sequence>
<dbReference type="AlphaFoldDB" id="A0A409XSA9"/>
<feature type="region of interest" description="Disordered" evidence="1">
    <location>
        <begin position="91"/>
        <end position="120"/>
    </location>
</feature>
<feature type="compositionally biased region" description="Polar residues" evidence="1">
    <location>
        <begin position="141"/>
        <end position="151"/>
    </location>
</feature>
<evidence type="ECO:0000256" key="1">
    <source>
        <dbReference type="SAM" id="MobiDB-lite"/>
    </source>
</evidence>
<feature type="region of interest" description="Disordered" evidence="1">
    <location>
        <begin position="40"/>
        <end position="78"/>
    </location>
</feature>
<gene>
    <name evidence="2" type="ORF">CVT25_001744</name>
</gene>
<accession>A0A409XSA9</accession>
<evidence type="ECO:0000313" key="2">
    <source>
        <dbReference type="EMBL" id="PPQ93703.1"/>
    </source>
</evidence>
<protein>
    <submittedName>
        <fullName evidence="2">Uncharacterized protein</fullName>
    </submittedName>
</protein>
<comment type="caution">
    <text evidence="2">The sequence shown here is derived from an EMBL/GenBank/DDBJ whole genome shotgun (WGS) entry which is preliminary data.</text>
</comment>
<keyword evidence="3" id="KW-1185">Reference proteome</keyword>